<dbReference type="SMART" id="SM00354">
    <property type="entry name" value="HTH_LACI"/>
    <property type="match status" value="1"/>
</dbReference>
<dbReference type="Gene3D" id="1.10.260.40">
    <property type="entry name" value="lambda repressor-like DNA-binding domains"/>
    <property type="match status" value="1"/>
</dbReference>
<evidence type="ECO:0000313" key="5">
    <source>
        <dbReference type="EMBL" id="AYQ71616.1"/>
    </source>
</evidence>
<dbReference type="AlphaFoldDB" id="A0A3G3JTS6"/>
<dbReference type="Pfam" id="PF13407">
    <property type="entry name" value="Peripla_BP_4"/>
    <property type="match status" value="1"/>
</dbReference>
<keyword evidence="6" id="KW-1185">Reference proteome</keyword>
<feature type="domain" description="HTH lacI-type" evidence="4">
    <location>
        <begin position="1"/>
        <end position="55"/>
    </location>
</feature>
<dbReference type="Pfam" id="PF13377">
    <property type="entry name" value="Peripla_BP_3"/>
    <property type="match status" value="1"/>
</dbReference>
<keyword evidence="1" id="KW-0805">Transcription regulation</keyword>
<dbReference type="Proteomes" id="UP000269097">
    <property type="component" value="Chromosome"/>
</dbReference>
<keyword evidence="2 5" id="KW-0238">DNA-binding</keyword>
<reference evidence="5 6" key="1">
    <citation type="submission" date="2018-10" db="EMBL/GenBank/DDBJ databases">
        <title>Genome Sequence of Cohnella sp.</title>
        <authorList>
            <person name="Srinivasan S."/>
            <person name="Kim M.K."/>
        </authorList>
    </citation>
    <scope>NUCLEOTIDE SEQUENCE [LARGE SCALE GENOMIC DNA]</scope>
    <source>
        <strain evidence="5 6">18JY8-7</strain>
    </source>
</reference>
<dbReference type="Pfam" id="PF00356">
    <property type="entry name" value="LacI"/>
    <property type="match status" value="1"/>
</dbReference>
<dbReference type="SUPFAM" id="SSF47413">
    <property type="entry name" value="lambda repressor-like DNA-binding domains"/>
    <property type="match status" value="1"/>
</dbReference>
<dbReference type="PANTHER" id="PTHR30146">
    <property type="entry name" value="LACI-RELATED TRANSCRIPTIONAL REPRESSOR"/>
    <property type="match status" value="1"/>
</dbReference>
<dbReference type="InterPro" id="IPR046335">
    <property type="entry name" value="LacI/GalR-like_sensor"/>
</dbReference>
<dbReference type="RefSeq" id="WP_123039679.1">
    <property type="nucleotide sequence ID" value="NZ_CP033433.1"/>
</dbReference>
<dbReference type="GO" id="GO:0003700">
    <property type="term" value="F:DNA-binding transcription factor activity"/>
    <property type="evidence" value="ECO:0007669"/>
    <property type="project" value="TreeGrafter"/>
</dbReference>
<dbReference type="GO" id="GO:0000976">
    <property type="term" value="F:transcription cis-regulatory region binding"/>
    <property type="evidence" value="ECO:0007669"/>
    <property type="project" value="TreeGrafter"/>
</dbReference>
<dbReference type="PANTHER" id="PTHR30146:SF109">
    <property type="entry name" value="HTH-TYPE TRANSCRIPTIONAL REGULATOR GALS"/>
    <property type="match status" value="1"/>
</dbReference>
<proteinExistence type="predicted"/>
<gene>
    <name evidence="5" type="ORF">EAV92_02870</name>
</gene>
<evidence type="ECO:0000256" key="3">
    <source>
        <dbReference type="ARBA" id="ARBA00023163"/>
    </source>
</evidence>
<dbReference type="KEGG" id="coh:EAV92_02870"/>
<dbReference type="InterPro" id="IPR028082">
    <property type="entry name" value="Peripla_BP_I"/>
</dbReference>
<dbReference type="Gene3D" id="3.40.50.2300">
    <property type="match status" value="4"/>
</dbReference>
<evidence type="ECO:0000313" key="6">
    <source>
        <dbReference type="Proteomes" id="UP000269097"/>
    </source>
</evidence>
<dbReference type="CDD" id="cd01392">
    <property type="entry name" value="HTH_LacI"/>
    <property type="match status" value="1"/>
</dbReference>
<dbReference type="EMBL" id="CP033433">
    <property type="protein sequence ID" value="AYQ71616.1"/>
    <property type="molecule type" value="Genomic_DNA"/>
</dbReference>
<dbReference type="InterPro" id="IPR025997">
    <property type="entry name" value="SBP_2_dom"/>
</dbReference>
<organism evidence="5 6">
    <name type="scientific">Cohnella candidum</name>
    <dbReference type="NCBI Taxonomy" id="2674991"/>
    <lineage>
        <taxon>Bacteria</taxon>
        <taxon>Bacillati</taxon>
        <taxon>Bacillota</taxon>
        <taxon>Bacilli</taxon>
        <taxon>Bacillales</taxon>
        <taxon>Paenibacillaceae</taxon>
        <taxon>Cohnella</taxon>
    </lineage>
</organism>
<dbReference type="InterPro" id="IPR000843">
    <property type="entry name" value="HTH_LacI"/>
</dbReference>
<dbReference type="SUPFAM" id="SSF53822">
    <property type="entry name" value="Periplasmic binding protein-like I"/>
    <property type="match status" value="2"/>
</dbReference>
<keyword evidence="3" id="KW-0804">Transcription</keyword>
<dbReference type="PROSITE" id="PS50932">
    <property type="entry name" value="HTH_LACI_2"/>
    <property type="match status" value="1"/>
</dbReference>
<evidence type="ECO:0000256" key="1">
    <source>
        <dbReference type="ARBA" id="ARBA00023015"/>
    </source>
</evidence>
<evidence type="ECO:0000259" key="4">
    <source>
        <dbReference type="PROSITE" id="PS50932"/>
    </source>
</evidence>
<dbReference type="PROSITE" id="PS00356">
    <property type="entry name" value="HTH_LACI_1"/>
    <property type="match status" value="1"/>
</dbReference>
<evidence type="ECO:0000256" key="2">
    <source>
        <dbReference type="ARBA" id="ARBA00023125"/>
    </source>
</evidence>
<name>A0A3G3JTS6_9BACL</name>
<dbReference type="CDD" id="cd06316">
    <property type="entry name" value="PBP1_ABC_sugar_binding-like"/>
    <property type="match status" value="1"/>
</dbReference>
<protein>
    <submittedName>
        <fullName evidence="5">LacI family DNA-binding transcriptional regulator</fullName>
    </submittedName>
</protein>
<sequence length="663" mass="73290">MNIKEIADKAGVSIATVSHVVNKTRYVSAELTERVLKVIEETDGKPGFLLRNKKSLKSVNILCLADNITDYFCVDVIKGLRDRARLDEMRVVVLHSDNIGLIHEYIRLEKPAGVVFLMGGARSESEFDKMKEIGIPAVFVGQADSVTENGNIVFDAFECAFKAVHHLLKSGHDRVAFVYQDKDGPWFDRKLLGYREALNEQGIPFDPSLVVAMEDLFAYGKHEVEDILADTNRTTAILCADEAATTGCLKFMGSHNLKCPEDLSLVSLHDFQWGDLLSPPITTVSYDPAEIGRKSFEKLIAKIKRLGEDSENTVVESKIKVRSSTQTIAKGPLGEKAESPELLHLQASEMESIKTGEYTAAISFHYSGTAWARLHEKGIKDVFAEMGIKVLVVTDAHFDPELQNKQHESILSMKPDILISVPVDGVMTAASYRTLLNAGIKLVLINNVPEGFERGDYVTCVSVNERENGQIAGRLLGEYLKRYDKKKIGLLVHGAPFFATRQRDQAVEQVLTEEFPDLEIVAVQSFQKESRAFDACYEMIKNHPEIEGLYVSWEGPALSALNALRELNREEIRMVTADLDSEVALNLAAGGSVIGISAQRPYDQGRAIALAAANALLGRSTPSYIGVSPYRVTRDNLLIAWQEILKERAPAQLASALKGSRNP</sequence>
<dbReference type="CDD" id="cd06267">
    <property type="entry name" value="PBP1_LacI_sugar_binding-like"/>
    <property type="match status" value="1"/>
</dbReference>
<accession>A0A3G3JTS6</accession>
<dbReference type="InterPro" id="IPR010982">
    <property type="entry name" value="Lambda_DNA-bd_dom_sf"/>
</dbReference>